<dbReference type="InterPro" id="IPR038078">
    <property type="entry name" value="PhoU-like_sf"/>
</dbReference>
<dbReference type="PANTHER" id="PTHR37298:SF1">
    <property type="entry name" value="UPF0111 PROTEIN YKAA"/>
    <property type="match status" value="1"/>
</dbReference>
<evidence type="ECO:0000313" key="3">
    <source>
        <dbReference type="Proteomes" id="UP000539111"/>
    </source>
</evidence>
<gene>
    <name evidence="2" type="ORF">BJY26_003327</name>
</gene>
<evidence type="ECO:0000256" key="1">
    <source>
        <dbReference type="ARBA" id="ARBA00008591"/>
    </source>
</evidence>
<evidence type="ECO:0008006" key="4">
    <source>
        <dbReference type="Google" id="ProtNLM"/>
    </source>
</evidence>
<dbReference type="AlphaFoldDB" id="A0A7Z0IJ32"/>
<dbReference type="InterPro" id="IPR052912">
    <property type="entry name" value="UPF0111_domain"/>
</dbReference>
<dbReference type="RefSeq" id="WP_237249152.1">
    <property type="nucleotide sequence ID" value="NZ_JACBZP010000001.1"/>
</dbReference>
<proteinExistence type="inferred from homology"/>
<reference evidence="2 3" key="1">
    <citation type="submission" date="2020-07" db="EMBL/GenBank/DDBJ databases">
        <title>Sequencing the genomes of 1000 actinobacteria strains.</title>
        <authorList>
            <person name="Klenk H.-P."/>
        </authorList>
    </citation>
    <scope>NUCLEOTIDE SEQUENCE [LARGE SCALE GENOMIC DNA]</scope>
    <source>
        <strain evidence="2 3">DSM 26341</strain>
    </source>
</reference>
<evidence type="ECO:0000313" key="2">
    <source>
        <dbReference type="EMBL" id="NYI69021.1"/>
    </source>
</evidence>
<dbReference type="Proteomes" id="UP000539111">
    <property type="component" value="Unassembled WGS sequence"/>
</dbReference>
<dbReference type="Pfam" id="PF01865">
    <property type="entry name" value="PhoU_div"/>
    <property type="match status" value="1"/>
</dbReference>
<name>A0A7Z0IJ32_9MICO</name>
<sequence>MFTDAAGNLLDGSVLLKELFDAEPGQRPEIATRLKAVEHAGDDATHAIFRALNTSFITPFDRDDIAQLAGQLDDVLDAMEAAADLSVLYQIQELPSGVDAQIAILHQASELTVDAMPRLATLQNLDSYWITINDLENQADQVYRSLLADLFNNGTEPLRLFKIKEVVDQLEEAADAFEHVANVIQSIAAKES</sequence>
<dbReference type="PANTHER" id="PTHR37298">
    <property type="entry name" value="UPF0111 PROTEIN YKAA"/>
    <property type="match status" value="1"/>
</dbReference>
<dbReference type="InterPro" id="IPR018445">
    <property type="entry name" value="Put_Phosphate_transp_reg"/>
</dbReference>
<accession>A0A7Z0IJ32</accession>
<dbReference type="EMBL" id="JACBZP010000001">
    <property type="protein sequence ID" value="NYI69021.1"/>
    <property type="molecule type" value="Genomic_DNA"/>
</dbReference>
<protein>
    <recommendedName>
        <fullName evidence="4">Phosphate transport regulator</fullName>
    </recommendedName>
</protein>
<dbReference type="Gene3D" id="1.20.58.220">
    <property type="entry name" value="Phosphate transport system protein phou homolog 2, domain 2"/>
    <property type="match status" value="1"/>
</dbReference>
<organism evidence="2 3">
    <name type="scientific">Spelaeicoccus albus</name>
    <dbReference type="NCBI Taxonomy" id="1280376"/>
    <lineage>
        <taxon>Bacteria</taxon>
        <taxon>Bacillati</taxon>
        <taxon>Actinomycetota</taxon>
        <taxon>Actinomycetes</taxon>
        <taxon>Micrococcales</taxon>
        <taxon>Brevibacteriaceae</taxon>
        <taxon>Spelaeicoccus</taxon>
    </lineage>
</organism>
<comment type="caution">
    <text evidence="2">The sequence shown here is derived from an EMBL/GenBank/DDBJ whole genome shotgun (WGS) entry which is preliminary data.</text>
</comment>
<comment type="similarity">
    <text evidence="1">Belongs to the UPF0111 family.</text>
</comment>
<keyword evidence="3" id="KW-1185">Reference proteome</keyword>